<accession>A0AAD1TDZ2</accession>
<sequence>MFKFLKVNESKAISCHLRVDQNSPVLLEDPLLVSIGKKYKKTPAHVALRYQIQRGVIVISKSYNPERIKDNIKVFDFELSTEDMKAIDGLNRNLRYLEMPVYVYLVLWWKNTND</sequence>
<name>A0AAD1TDZ2_PELCU</name>
<dbReference type="Gene3D" id="3.20.20.100">
    <property type="entry name" value="NADP-dependent oxidoreductase domain"/>
    <property type="match status" value="1"/>
</dbReference>
<reference evidence="2" key="1">
    <citation type="submission" date="2022-03" db="EMBL/GenBank/DDBJ databases">
        <authorList>
            <person name="Alioto T."/>
            <person name="Alioto T."/>
            <person name="Gomez Garrido J."/>
        </authorList>
    </citation>
    <scope>NUCLEOTIDE SEQUENCE</scope>
</reference>
<protein>
    <submittedName>
        <fullName evidence="2">Aldo-keto reductase family 1 member C1 homolog</fullName>
    </submittedName>
</protein>
<dbReference type="Pfam" id="PF00248">
    <property type="entry name" value="Aldo_ket_red"/>
    <property type="match status" value="1"/>
</dbReference>
<dbReference type="InterPro" id="IPR036812">
    <property type="entry name" value="NAD(P)_OxRdtase_dom_sf"/>
</dbReference>
<evidence type="ECO:0000259" key="1">
    <source>
        <dbReference type="Pfam" id="PF00248"/>
    </source>
</evidence>
<dbReference type="PANTHER" id="PTHR43827:SF14">
    <property type="entry name" value="NADP-DEPENDENT OXIDOREDUCTASE DOMAIN-CONTAINING PROTEIN"/>
    <property type="match status" value="1"/>
</dbReference>
<dbReference type="GO" id="GO:0016491">
    <property type="term" value="F:oxidoreductase activity"/>
    <property type="evidence" value="ECO:0007669"/>
    <property type="project" value="InterPro"/>
</dbReference>
<evidence type="ECO:0000313" key="3">
    <source>
        <dbReference type="Proteomes" id="UP001295444"/>
    </source>
</evidence>
<dbReference type="InterPro" id="IPR020471">
    <property type="entry name" value="AKR"/>
</dbReference>
<proteinExistence type="predicted"/>
<evidence type="ECO:0000313" key="2">
    <source>
        <dbReference type="EMBL" id="CAH2321556.1"/>
    </source>
</evidence>
<gene>
    <name evidence="2" type="ORF">PECUL_23A007179</name>
</gene>
<dbReference type="PANTHER" id="PTHR43827">
    <property type="entry name" value="2,5-DIKETO-D-GLUCONIC ACID REDUCTASE"/>
    <property type="match status" value="1"/>
</dbReference>
<dbReference type="InterPro" id="IPR023210">
    <property type="entry name" value="NADP_OxRdtase_dom"/>
</dbReference>
<keyword evidence="3" id="KW-1185">Reference proteome</keyword>
<dbReference type="Proteomes" id="UP001295444">
    <property type="component" value="Chromosome 11"/>
</dbReference>
<dbReference type="SUPFAM" id="SSF51430">
    <property type="entry name" value="NAD(P)-linked oxidoreductase"/>
    <property type="match status" value="1"/>
</dbReference>
<feature type="domain" description="NADP-dependent oxidoreductase" evidence="1">
    <location>
        <begin position="26"/>
        <end position="91"/>
    </location>
</feature>
<dbReference type="AlphaFoldDB" id="A0AAD1TDZ2"/>
<organism evidence="2 3">
    <name type="scientific">Pelobates cultripes</name>
    <name type="common">Western spadefoot toad</name>
    <dbReference type="NCBI Taxonomy" id="61616"/>
    <lineage>
        <taxon>Eukaryota</taxon>
        <taxon>Metazoa</taxon>
        <taxon>Chordata</taxon>
        <taxon>Craniata</taxon>
        <taxon>Vertebrata</taxon>
        <taxon>Euteleostomi</taxon>
        <taxon>Amphibia</taxon>
        <taxon>Batrachia</taxon>
        <taxon>Anura</taxon>
        <taxon>Pelobatoidea</taxon>
        <taxon>Pelobatidae</taxon>
        <taxon>Pelobates</taxon>
    </lineage>
</organism>
<dbReference type="EMBL" id="OW240922">
    <property type="protein sequence ID" value="CAH2321556.1"/>
    <property type="molecule type" value="Genomic_DNA"/>
</dbReference>